<sequence>MCTEEIDRVYISVPVSADAGRVYGFQEKGGDTMPTLMFQRPISLVKMAMFSQSKNETEIDRTIIYRGRKGLSRKKSKKSMIWGLQGNKEVIVGFDSMNGATEPTIRNVSELVGNRVFITSEVMVVGNSTNSSKDSLIFGMKRQTPIPSQVYSDLCDKHGVENNATNFLVQLSSAGIAWMVSTPYDFEIRGQIAGVRNTFYSQGSNNFGRPKDLMAAVAGNATRSAIFAVW</sequence>
<name>A0AA89BT29_PINIB</name>
<organism evidence="1 2">
    <name type="scientific">Pinctada imbricata</name>
    <name type="common">Atlantic pearl-oyster</name>
    <name type="synonym">Pinctada martensii</name>
    <dbReference type="NCBI Taxonomy" id="66713"/>
    <lineage>
        <taxon>Eukaryota</taxon>
        <taxon>Metazoa</taxon>
        <taxon>Spiralia</taxon>
        <taxon>Lophotrochozoa</taxon>
        <taxon>Mollusca</taxon>
        <taxon>Bivalvia</taxon>
        <taxon>Autobranchia</taxon>
        <taxon>Pteriomorphia</taxon>
        <taxon>Pterioida</taxon>
        <taxon>Pterioidea</taxon>
        <taxon>Pteriidae</taxon>
        <taxon>Pinctada</taxon>
    </lineage>
</organism>
<reference evidence="1" key="1">
    <citation type="submission" date="2019-08" db="EMBL/GenBank/DDBJ databases">
        <title>The improved chromosome-level genome for the pearl oyster Pinctada fucata martensii using PacBio sequencing and Hi-C.</title>
        <authorList>
            <person name="Zheng Z."/>
        </authorList>
    </citation>
    <scope>NUCLEOTIDE SEQUENCE</scope>
    <source>
        <strain evidence="1">ZZ-2019</strain>
        <tissue evidence="1">Adductor muscle</tissue>
    </source>
</reference>
<keyword evidence="2" id="KW-1185">Reference proteome</keyword>
<proteinExistence type="predicted"/>
<accession>A0AA89BT29</accession>
<dbReference type="Proteomes" id="UP001186944">
    <property type="component" value="Unassembled WGS sequence"/>
</dbReference>
<protein>
    <submittedName>
        <fullName evidence="1">Uncharacterized protein</fullName>
    </submittedName>
</protein>
<evidence type="ECO:0000313" key="1">
    <source>
        <dbReference type="EMBL" id="KAK3094710.1"/>
    </source>
</evidence>
<dbReference type="AlphaFoldDB" id="A0AA89BT29"/>
<comment type="caution">
    <text evidence="1">The sequence shown here is derived from an EMBL/GenBank/DDBJ whole genome shotgun (WGS) entry which is preliminary data.</text>
</comment>
<dbReference type="EMBL" id="VSWD01000008">
    <property type="protein sequence ID" value="KAK3094710.1"/>
    <property type="molecule type" value="Genomic_DNA"/>
</dbReference>
<gene>
    <name evidence="1" type="ORF">FSP39_005303</name>
</gene>
<evidence type="ECO:0000313" key="2">
    <source>
        <dbReference type="Proteomes" id="UP001186944"/>
    </source>
</evidence>